<dbReference type="EMBL" id="QFOL01000267">
    <property type="protein sequence ID" value="PZP46632.1"/>
    <property type="molecule type" value="Genomic_DNA"/>
</dbReference>
<gene>
    <name evidence="2" type="ORF">DI595_17605</name>
</gene>
<dbReference type="GO" id="GO:0006508">
    <property type="term" value="P:proteolysis"/>
    <property type="evidence" value="ECO:0007669"/>
    <property type="project" value="UniProtKB-KW"/>
</dbReference>
<dbReference type="AlphaFoldDB" id="A0A2W5GTI8"/>
<feature type="compositionally biased region" description="Acidic residues" evidence="1">
    <location>
        <begin position="12"/>
        <end position="21"/>
    </location>
</feature>
<feature type="region of interest" description="Disordered" evidence="1">
    <location>
        <begin position="1"/>
        <end position="21"/>
    </location>
</feature>
<keyword evidence="2" id="KW-0645">Protease</keyword>
<dbReference type="Proteomes" id="UP000249769">
    <property type="component" value="Unassembled WGS sequence"/>
</dbReference>
<feature type="non-terminal residue" evidence="2">
    <location>
        <position position="21"/>
    </location>
</feature>
<accession>A0A2W5GTI8</accession>
<organism evidence="2 3">
    <name type="scientific">Agrobacterium fabrum</name>
    <dbReference type="NCBI Taxonomy" id="1176649"/>
    <lineage>
        <taxon>Bacteria</taxon>
        <taxon>Pseudomonadati</taxon>
        <taxon>Pseudomonadota</taxon>
        <taxon>Alphaproteobacteria</taxon>
        <taxon>Hyphomicrobiales</taxon>
        <taxon>Rhizobiaceae</taxon>
        <taxon>Rhizobium/Agrobacterium group</taxon>
        <taxon>Agrobacterium</taxon>
        <taxon>Agrobacterium tumefaciens complex</taxon>
    </lineage>
</organism>
<proteinExistence type="predicted"/>
<keyword evidence="2" id="KW-0378">Hydrolase</keyword>
<name>A0A2W5GTI8_9HYPH</name>
<dbReference type="GO" id="GO:0008233">
    <property type="term" value="F:peptidase activity"/>
    <property type="evidence" value="ECO:0007669"/>
    <property type="project" value="UniProtKB-KW"/>
</dbReference>
<evidence type="ECO:0000313" key="2">
    <source>
        <dbReference type="EMBL" id="PZP46632.1"/>
    </source>
</evidence>
<protein>
    <submittedName>
        <fullName evidence="2">ATP-dependent Clp protease adaptor ClpS</fullName>
    </submittedName>
</protein>
<sequence>MIAKPIYMQGEGEGEDGGGTN</sequence>
<reference evidence="2 3" key="1">
    <citation type="submission" date="2017-08" db="EMBL/GenBank/DDBJ databases">
        <title>Infants hospitalized years apart are colonized by the same room-sourced microbial strains.</title>
        <authorList>
            <person name="Brooks B."/>
            <person name="Olm M.R."/>
            <person name="Firek B.A."/>
            <person name="Baker R."/>
            <person name="Thomas B.C."/>
            <person name="Morowitz M.J."/>
            <person name="Banfield J.F."/>
        </authorList>
    </citation>
    <scope>NUCLEOTIDE SEQUENCE [LARGE SCALE GENOMIC DNA]</scope>
    <source>
        <strain evidence="2">S2_009_000_R2_73</strain>
    </source>
</reference>
<evidence type="ECO:0000313" key="3">
    <source>
        <dbReference type="Proteomes" id="UP000249769"/>
    </source>
</evidence>
<evidence type="ECO:0000256" key="1">
    <source>
        <dbReference type="SAM" id="MobiDB-lite"/>
    </source>
</evidence>
<comment type="caution">
    <text evidence="2">The sequence shown here is derived from an EMBL/GenBank/DDBJ whole genome shotgun (WGS) entry which is preliminary data.</text>
</comment>